<dbReference type="Pfam" id="PF18704">
    <property type="entry name" value="Chromo_2"/>
    <property type="match status" value="1"/>
</dbReference>
<dbReference type="InterPro" id="IPR000058">
    <property type="entry name" value="Znf_AN1"/>
</dbReference>
<proteinExistence type="inferred from homology"/>
<dbReference type="InterPro" id="IPR006085">
    <property type="entry name" value="XPG_DNA_repair_N"/>
</dbReference>
<organism evidence="14 15">
    <name type="scientific">Phlebotomus papatasi</name>
    <name type="common">Sandfly</name>
    <dbReference type="NCBI Taxonomy" id="29031"/>
    <lineage>
        <taxon>Eukaryota</taxon>
        <taxon>Metazoa</taxon>
        <taxon>Ecdysozoa</taxon>
        <taxon>Arthropoda</taxon>
        <taxon>Hexapoda</taxon>
        <taxon>Insecta</taxon>
        <taxon>Pterygota</taxon>
        <taxon>Neoptera</taxon>
        <taxon>Endopterygota</taxon>
        <taxon>Diptera</taxon>
        <taxon>Nematocera</taxon>
        <taxon>Psychodoidea</taxon>
        <taxon>Psychodidae</taxon>
        <taxon>Phlebotomus</taxon>
        <taxon>Phlebotomus</taxon>
    </lineage>
</organism>
<keyword evidence="5" id="KW-0227">DNA damage</keyword>
<dbReference type="GO" id="GO:0008821">
    <property type="term" value="F:crossover junction DNA endonuclease activity"/>
    <property type="evidence" value="ECO:0007669"/>
    <property type="project" value="UniProtKB-ARBA"/>
</dbReference>
<dbReference type="InterPro" id="IPR006086">
    <property type="entry name" value="XPG-I_dom"/>
</dbReference>
<protein>
    <submittedName>
        <fullName evidence="14">Uncharacterized protein</fullName>
    </submittedName>
</protein>
<dbReference type="InterPro" id="IPR041012">
    <property type="entry name" value="GEN_chromo"/>
</dbReference>
<dbReference type="VEuPathDB" id="VectorBase:PPAPM1_003658"/>
<accession>A0A1B0CYQ0</accession>
<evidence type="ECO:0000256" key="12">
    <source>
        <dbReference type="ARBA" id="ARBA00038112"/>
    </source>
</evidence>
<dbReference type="VEuPathDB" id="VectorBase:PPAI000222"/>
<dbReference type="SUPFAM" id="SSF118310">
    <property type="entry name" value="AN1-like Zinc finger"/>
    <property type="match status" value="1"/>
</dbReference>
<dbReference type="PROSITE" id="PS51039">
    <property type="entry name" value="ZF_AN1"/>
    <property type="match status" value="1"/>
</dbReference>
<dbReference type="EnsemblMetazoa" id="PPAI000222-RA">
    <property type="protein sequence ID" value="PPAI000222-PA"/>
    <property type="gene ID" value="PPAI000222"/>
</dbReference>
<keyword evidence="6" id="KW-0863">Zinc-finger</keyword>
<evidence type="ECO:0000256" key="7">
    <source>
        <dbReference type="ARBA" id="ARBA00022801"/>
    </source>
</evidence>
<evidence type="ECO:0000256" key="8">
    <source>
        <dbReference type="ARBA" id="ARBA00022833"/>
    </source>
</evidence>
<dbReference type="Gene3D" id="3.40.50.1010">
    <property type="entry name" value="5'-nuclease"/>
    <property type="match status" value="1"/>
</dbReference>
<dbReference type="InterPro" id="IPR029060">
    <property type="entry name" value="PIN-like_dom_sf"/>
</dbReference>
<dbReference type="PANTHER" id="PTHR11081:SF70">
    <property type="entry name" value="FLAP ENDONUCLEASE GEN HOMOLOG 1"/>
    <property type="match status" value="1"/>
</dbReference>
<evidence type="ECO:0000313" key="14">
    <source>
        <dbReference type="EnsemblMetazoa" id="PPAI000222-PA"/>
    </source>
</evidence>
<dbReference type="EMBL" id="AJVK01020277">
    <property type="status" value="NOT_ANNOTATED_CDS"/>
    <property type="molecule type" value="Genomic_DNA"/>
</dbReference>
<evidence type="ECO:0000313" key="15">
    <source>
        <dbReference type="Proteomes" id="UP000092462"/>
    </source>
</evidence>
<evidence type="ECO:0000256" key="1">
    <source>
        <dbReference type="ARBA" id="ARBA00001946"/>
    </source>
</evidence>
<keyword evidence="7" id="KW-0378">Hydrolase</keyword>
<dbReference type="Pfam" id="PF01428">
    <property type="entry name" value="zf-AN1"/>
    <property type="match status" value="1"/>
</dbReference>
<dbReference type="AlphaFoldDB" id="A0A1B0CYQ0"/>
<dbReference type="InterPro" id="IPR036279">
    <property type="entry name" value="5-3_exonuclease_C_sf"/>
</dbReference>
<keyword evidence="3" id="KW-0479">Metal-binding</keyword>
<evidence type="ECO:0000256" key="9">
    <source>
        <dbReference type="ARBA" id="ARBA00022842"/>
    </source>
</evidence>
<feature type="region of interest" description="Disordered" evidence="13">
    <location>
        <begin position="1"/>
        <end position="51"/>
    </location>
</feature>
<dbReference type="GO" id="GO:0017108">
    <property type="term" value="F:5'-flap endonuclease activity"/>
    <property type="evidence" value="ECO:0007669"/>
    <property type="project" value="TreeGrafter"/>
</dbReference>
<keyword evidence="9" id="KW-0460">Magnesium</keyword>
<evidence type="ECO:0000256" key="11">
    <source>
        <dbReference type="ARBA" id="ARBA00023242"/>
    </source>
</evidence>
<dbReference type="FunFam" id="1.10.150.20:FF:000030">
    <property type="entry name" value="Flap endonuclease GEN-like 1"/>
    <property type="match status" value="1"/>
</dbReference>
<keyword evidence="10" id="KW-0234">DNA repair</keyword>
<dbReference type="Pfam" id="PF00867">
    <property type="entry name" value="XPG_I"/>
    <property type="match status" value="1"/>
</dbReference>
<dbReference type="Pfam" id="PF00752">
    <property type="entry name" value="XPG_N"/>
    <property type="match status" value="1"/>
</dbReference>
<dbReference type="SMART" id="SM00485">
    <property type="entry name" value="XPGN"/>
    <property type="match status" value="1"/>
</dbReference>
<evidence type="ECO:0000256" key="5">
    <source>
        <dbReference type="ARBA" id="ARBA00022763"/>
    </source>
</evidence>
<dbReference type="GO" id="GO:0000400">
    <property type="term" value="F:four-way junction DNA binding"/>
    <property type="evidence" value="ECO:0007669"/>
    <property type="project" value="TreeGrafter"/>
</dbReference>
<dbReference type="PANTHER" id="PTHR11081">
    <property type="entry name" value="FLAP ENDONUCLEASE FAMILY MEMBER"/>
    <property type="match status" value="1"/>
</dbReference>
<dbReference type="InterPro" id="IPR006084">
    <property type="entry name" value="XPG/Rad2"/>
</dbReference>
<dbReference type="Proteomes" id="UP000092462">
    <property type="component" value="Unassembled WGS sequence"/>
</dbReference>
<keyword evidence="11" id="KW-0539">Nucleus</keyword>
<evidence type="ECO:0000256" key="2">
    <source>
        <dbReference type="ARBA" id="ARBA00022722"/>
    </source>
</evidence>
<evidence type="ECO:0000256" key="6">
    <source>
        <dbReference type="ARBA" id="ARBA00022771"/>
    </source>
</evidence>
<dbReference type="Gene3D" id="1.10.150.20">
    <property type="entry name" value="5' to 3' exonuclease, C-terminal subdomain"/>
    <property type="match status" value="1"/>
</dbReference>
<sequence length="807" mass="91419">MASADGQKTKKRHRKKKTPTDTVAEAPKTTNEDPSRKNISNPILENYRPDTNDSGALVKEIPTDVVNENLSDVLDSVHILDTLCDYKRCKQKTSLMGQDCSYCQKRFCFKHGLPEVHGCGEAIKKDERKKFMHPVPEKTRREAEDLAKLRKMGIRDLWSILEPYHDRKPLYELSGKVVAIDLGGWVCENQNVVEYPIQPRLNLFHRTCYLLLANVTPVFVLEGEAPTLKYDEISRRNDIQFRGAAPKNPKVKKDTKKGRTRFNGVLKLCESLLASMGVECVQAPGEAEAFCAHLNRDGLVDGVVSQDSDCFAYGARIVYRNFSVAKQGSVAASGGAVDVYDMDKISPILDLGQNKMVLLALLAGCDYCPEGVTGVGKDSVIKLLSQYPEQEILQHVKNWKFQDEKFRNLEAKIEDRNICVNCGHLGKLLSHTRKGCGSCMMSTGCDSSLWKEKRLLIKTEVQIRRKALLSKDFPRQDIIDEFLQASDTPQSLNLSWKCLNVVRFVRMMVKYLQWEELYAFQKILPLLTRWQLNHPDKESLVSPREIRKKRTLKGVSSFEVIWRDCSPFFEGLIPDEQLTAFLLDNPAGIDSLWTTIEPSALLQDTHPLLIQQFLASKPQKKSKKKRKPEDSLSTFDEMKDELKKIEKKAPRRKGPVPKGVQKIDKFFQKLDREDSILKAVENLPDSQEDEADLSDVISQIVSRTPKVTHLNGQELIYDVHKESPTTKSPKPPDEMSEEELDELDLLVAGVSSNLVKFSTPKNLKSIKSPKEDVAYLLDNLNASVDLFESTLNESRKIFEEAESSDDS</sequence>
<dbReference type="GO" id="GO:0008270">
    <property type="term" value="F:zinc ion binding"/>
    <property type="evidence" value="ECO:0007669"/>
    <property type="project" value="UniProtKB-KW"/>
</dbReference>
<dbReference type="InterPro" id="IPR035896">
    <property type="entry name" value="AN1-like_Znf"/>
</dbReference>
<evidence type="ECO:0000256" key="3">
    <source>
        <dbReference type="ARBA" id="ARBA00022723"/>
    </source>
</evidence>
<comment type="cofactor">
    <cofactor evidence="1">
        <name>Mg(2+)</name>
        <dbReference type="ChEBI" id="CHEBI:18420"/>
    </cofactor>
</comment>
<dbReference type="SMART" id="SM00279">
    <property type="entry name" value="HhH2"/>
    <property type="match status" value="1"/>
</dbReference>
<dbReference type="Gene3D" id="4.10.1110.10">
    <property type="entry name" value="AN1-like Zinc finger"/>
    <property type="match status" value="1"/>
</dbReference>
<name>A0A1B0CYQ0_PHLPP</name>
<dbReference type="SUPFAM" id="SSF88723">
    <property type="entry name" value="PIN domain-like"/>
    <property type="match status" value="1"/>
</dbReference>
<keyword evidence="4" id="KW-0255">Endonuclease</keyword>
<feature type="region of interest" description="Disordered" evidence="13">
    <location>
        <begin position="617"/>
        <end position="638"/>
    </location>
</feature>
<dbReference type="SUPFAM" id="SSF47807">
    <property type="entry name" value="5' to 3' exonuclease, C-terminal subdomain"/>
    <property type="match status" value="1"/>
</dbReference>
<evidence type="ECO:0000256" key="10">
    <source>
        <dbReference type="ARBA" id="ARBA00023204"/>
    </source>
</evidence>
<dbReference type="InterPro" id="IPR008918">
    <property type="entry name" value="HhH2"/>
</dbReference>
<comment type="similarity">
    <text evidence="12">Belongs to the XPG/RAD2 endonuclease family. GEN subfamily.</text>
</comment>
<keyword evidence="2" id="KW-0540">Nuclease</keyword>
<dbReference type="CDD" id="cd09869">
    <property type="entry name" value="PIN_GEN1"/>
    <property type="match status" value="1"/>
</dbReference>
<dbReference type="GO" id="GO:0006281">
    <property type="term" value="P:DNA repair"/>
    <property type="evidence" value="ECO:0007669"/>
    <property type="project" value="UniProtKB-KW"/>
</dbReference>
<keyword evidence="15" id="KW-1185">Reference proteome</keyword>
<dbReference type="SMART" id="SM00154">
    <property type="entry name" value="ZnF_AN1"/>
    <property type="match status" value="1"/>
</dbReference>
<keyword evidence="8" id="KW-0862">Zinc</keyword>
<evidence type="ECO:0000256" key="4">
    <source>
        <dbReference type="ARBA" id="ARBA00022759"/>
    </source>
</evidence>
<dbReference type="SMART" id="SM00484">
    <property type="entry name" value="XPGI"/>
    <property type="match status" value="1"/>
</dbReference>
<evidence type="ECO:0000256" key="13">
    <source>
        <dbReference type="SAM" id="MobiDB-lite"/>
    </source>
</evidence>
<dbReference type="PRINTS" id="PR00853">
    <property type="entry name" value="XPGRADSUPER"/>
</dbReference>
<reference evidence="14" key="1">
    <citation type="submission" date="2022-08" db="UniProtKB">
        <authorList>
            <consortium name="EnsemblMetazoa"/>
        </authorList>
    </citation>
    <scope>IDENTIFICATION</scope>
    <source>
        <strain evidence="14">Israel</strain>
    </source>
</reference>